<evidence type="ECO:0000256" key="3">
    <source>
        <dbReference type="ARBA" id="ARBA00022906"/>
    </source>
</evidence>
<gene>
    <name evidence="9" type="ORF">EJA06_005370</name>
</gene>
<feature type="transmembrane region" description="Helical" evidence="6">
    <location>
        <begin position="271"/>
        <end position="289"/>
    </location>
</feature>
<evidence type="ECO:0000256" key="2">
    <source>
        <dbReference type="ARBA" id="ARBA00022692"/>
    </source>
</evidence>
<dbReference type="Gene3D" id="1.20.1510.10">
    <property type="entry name" value="Cation efflux protein transmembrane domain"/>
    <property type="match status" value="1"/>
</dbReference>
<dbReference type="InterPro" id="IPR058533">
    <property type="entry name" value="Cation_efflux_TM"/>
</dbReference>
<feature type="transmembrane region" description="Helical" evidence="6">
    <location>
        <begin position="205"/>
        <end position="227"/>
    </location>
</feature>
<evidence type="ECO:0000256" key="1">
    <source>
        <dbReference type="ARBA" id="ARBA00004141"/>
    </source>
</evidence>
<dbReference type="Proteomes" id="UP000282800">
    <property type="component" value="Unassembled WGS sequence"/>
</dbReference>
<keyword evidence="5 6" id="KW-0472">Membrane</keyword>
<dbReference type="PANTHER" id="PTHR11562">
    <property type="entry name" value="CATION EFFLUX PROTEIN/ ZINC TRANSPORTER"/>
    <property type="match status" value="1"/>
</dbReference>
<dbReference type="CDD" id="cd00371">
    <property type="entry name" value="HMA"/>
    <property type="match status" value="1"/>
</dbReference>
<reference evidence="9 10" key="1">
    <citation type="submission" date="2019-01" db="EMBL/GenBank/DDBJ databases">
        <title>High-quality draft genome of. Pseudomonas songnenensis str. L103, a full-fledged denitrifier isolated from 100 meters deep aquifer in a heavily nitrogen fertilized agricultural area.</title>
        <authorList>
            <person name="Liu M."/>
            <person name="Liu B."/>
        </authorList>
    </citation>
    <scope>NUCLEOTIDE SEQUENCE [LARGE SCALE GENOMIC DNA]</scope>
    <source>
        <strain evidence="9 10">L103</strain>
    </source>
</reference>
<feature type="transmembrane region" description="Helical" evidence="6">
    <location>
        <begin position="248"/>
        <end position="265"/>
    </location>
</feature>
<proteinExistence type="predicted"/>
<feature type="transmembrane region" description="Helical" evidence="6">
    <location>
        <begin position="151"/>
        <end position="169"/>
    </location>
</feature>
<dbReference type="GO" id="GO:0005886">
    <property type="term" value="C:plasma membrane"/>
    <property type="evidence" value="ECO:0007669"/>
    <property type="project" value="TreeGrafter"/>
</dbReference>
<dbReference type="Pfam" id="PF01545">
    <property type="entry name" value="Cation_efflux"/>
    <property type="match status" value="1"/>
</dbReference>
<evidence type="ECO:0000256" key="6">
    <source>
        <dbReference type="SAM" id="Phobius"/>
    </source>
</evidence>
<evidence type="ECO:0000313" key="10">
    <source>
        <dbReference type="Proteomes" id="UP000282800"/>
    </source>
</evidence>
<dbReference type="Gene3D" id="3.30.70.100">
    <property type="match status" value="1"/>
</dbReference>
<protein>
    <submittedName>
        <fullName evidence="9">Cation transporter</fullName>
    </submittedName>
</protein>
<keyword evidence="3" id="KW-0813">Transport</keyword>
<accession>A0A482UDI9</accession>
<feature type="transmembrane region" description="Helical" evidence="6">
    <location>
        <begin position="181"/>
        <end position="199"/>
    </location>
</feature>
<feature type="domain" description="Cation efflux protein transmembrane" evidence="8">
    <location>
        <begin position="119"/>
        <end position="289"/>
    </location>
</feature>
<comment type="subcellular location">
    <subcellularLocation>
        <location evidence="1">Membrane</location>
        <topology evidence="1">Multi-pass membrane protein</topology>
    </subcellularLocation>
</comment>
<dbReference type="EMBL" id="RWYU02000002">
    <property type="protein sequence ID" value="RYJ63377.1"/>
    <property type="molecule type" value="Genomic_DNA"/>
</dbReference>
<dbReference type="OrthoDB" id="9799649at2"/>
<name>A0A482UDI9_9PSED</name>
<keyword evidence="3" id="KW-0862">Zinc</keyword>
<keyword evidence="3" id="KW-0864">Zinc transport</keyword>
<organism evidence="9 10">
    <name type="scientific">Pseudomonas songnenensis</name>
    <dbReference type="NCBI Taxonomy" id="1176259"/>
    <lineage>
        <taxon>Bacteria</taxon>
        <taxon>Pseudomonadati</taxon>
        <taxon>Pseudomonadota</taxon>
        <taxon>Gammaproteobacteria</taxon>
        <taxon>Pseudomonadales</taxon>
        <taxon>Pseudomonadaceae</taxon>
        <taxon>Pseudomonas</taxon>
    </lineage>
</organism>
<dbReference type="AlphaFoldDB" id="A0A482UDI9"/>
<evidence type="ECO:0000256" key="5">
    <source>
        <dbReference type="ARBA" id="ARBA00023136"/>
    </source>
</evidence>
<feature type="domain" description="HMA" evidence="7">
    <location>
        <begin position="32"/>
        <end position="80"/>
    </location>
</feature>
<dbReference type="InterPro" id="IPR036163">
    <property type="entry name" value="HMA_dom_sf"/>
</dbReference>
<dbReference type="SUPFAM" id="SSF55008">
    <property type="entry name" value="HMA, heavy metal-associated domain"/>
    <property type="match status" value="1"/>
</dbReference>
<evidence type="ECO:0000259" key="8">
    <source>
        <dbReference type="Pfam" id="PF01545"/>
    </source>
</evidence>
<dbReference type="InterPro" id="IPR027469">
    <property type="entry name" value="Cation_efflux_TMD_sf"/>
</dbReference>
<evidence type="ECO:0000259" key="7">
    <source>
        <dbReference type="Pfam" id="PF00403"/>
    </source>
</evidence>
<dbReference type="InterPro" id="IPR006121">
    <property type="entry name" value="HMA_dom"/>
</dbReference>
<dbReference type="Pfam" id="PF00403">
    <property type="entry name" value="HMA"/>
    <property type="match status" value="1"/>
</dbReference>
<dbReference type="RefSeq" id="WP_126188910.1">
    <property type="nucleotide sequence ID" value="NZ_RWYU02000002.1"/>
</dbReference>
<comment type="caution">
    <text evidence="9">The sequence shown here is derived from an EMBL/GenBank/DDBJ whole genome shotgun (WGS) entry which is preliminary data.</text>
</comment>
<evidence type="ECO:0000256" key="4">
    <source>
        <dbReference type="ARBA" id="ARBA00022989"/>
    </source>
</evidence>
<evidence type="ECO:0000313" key="9">
    <source>
        <dbReference type="EMBL" id="RYJ63377.1"/>
    </source>
</evidence>
<feature type="transmembrane region" description="Helical" evidence="6">
    <location>
        <begin position="120"/>
        <end position="139"/>
    </location>
</feature>
<dbReference type="SUPFAM" id="SSF161111">
    <property type="entry name" value="Cation efflux protein transmembrane domain-like"/>
    <property type="match status" value="1"/>
</dbReference>
<keyword evidence="4 6" id="KW-1133">Transmembrane helix</keyword>
<dbReference type="GO" id="GO:0005385">
    <property type="term" value="F:zinc ion transmembrane transporter activity"/>
    <property type="evidence" value="ECO:0007669"/>
    <property type="project" value="TreeGrafter"/>
</dbReference>
<dbReference type="GO" id="GO:0046872">
    <property type="term" value="F:metal ion binding"/>
    <property type="evidence" value="ECO:0007669"/>
    <property type="project" value="InterPro"/>
</dbReference>
<dbReference type="InterPro" id="IPR050681">
    <property type="entry name" value="CDF/SLC30A"/>
</dbReference>
<sequence length="293" mass="30769">MSCADQDCGCVPAAANKPAGEPEPGAGRWVSVYRVPKMDCPAEERMIRMALASCEGVRQLAFDLPNRTLTVVHDCSVDPLSERLVALGLGARLTQTQAAETAPGVRVGSTQEQEAATLKVLLAINAIMFIFELLAGLVAQSTGLIGDSLDMFADAAVYGVALYAVGRAARLQMRAAQLAGWLQGLLALGLLVEVGRRFISGSEPQSLMIMAVSCVALIANVACLLLIARHRDGGVHMKASYIFSANDVLINVGVIVAGGLVAWTGSNYPDLFIGGLIGLIVLLGARRILALRA</sequence>
<keyword evidence="3" id="KW-0406">Ion transport</keyword>
<keyword evidence="2 6" id="KW-0812">Transmembrane</keyword>
<dbReference type="PANTHER" id="PTHR11562:SF17">
    <property type="entry name" value="RE54080P-RELATED"/>
    <property type="match status" value="1"/>
</dbReference>